<reference evidence="1" key="1">
    <citation type="submission" date="2014-11" db="EMBL/GenBank/DDBJ databases">
        <authorList>
            <person name="Amaro Gonzalez C."/>
        </authorList>
    </citation>
    <scope>NUCLEOTIDE SEQUENCE</scope>
</reference>
<evidence type="ECO:0000313" key="1">
    <source>
        <dbReference type="EMBL" id="JAH19833.1"/>
    </source>
</evidence>
<dbReference type="AlphaFoldDB" id="A0A0E9QUS6"/>
<protein>
    <submittedName>
        <fullName evidence="1">Uncharacterized protein</fullName>
    </submittedName>
</protein>
<organism evidence="1">
    <name type="scientific">Anguilla anguilla</name>
    <name type="common">European freshwater eel</name>
    <name type="synonym">Muraena anguilla</name>
    <dbReference type="NCBI Taxonomy" id="7936"/>
    <lineage>
        <taxon>Eukaryota</taxon>
        <taxon>Metazoa</taxon>
        <taxon>Chordata</taxon>
        <taxon>Craniata</taxon>
        <taxon>Vertebrata</taxon>
        <taxon>Euteleostomi</taxon>
        <taxon>Actinopterygii</taxon>
        <taxon>Neopterygii</taxon>
        <taxon>Teleostei</taxon>
        <taxon>Anguilliformes</taxon>
        <taxon>Anguillidae</taxon>
        <taxon>Anguilla</taxon>
    </lineage>
</organism>
<accession>A0A0E9QUS6</accession>
<reference evidence="1" key="2">
    <citation type="journal article" date="2015" name="Fish Shellfish Immunol.">
        <title>Early steps in the European eel (Anguilla anguilla)-Vibrio vulnificus interaction in the gills: Role of the RtxA13 toxin.</title>
        <authorList>
            <person name="Callol A."/>
            <person name="Pajuelo D."/>
            <person name="Ebbesson L."/>
            <person name="Teles M."/>
            <person name="MacKenzie S."/>
            <person name="Amaro C."/>
        </authorList>
    </citation>
    <scope>NUCLEOTIDE SEQUENCE</scope>
</reference>
<name>A0A0E9QUS6_ANGAN</name>
<proteinExistence type="predicted"/>
<sequence length="41" mass="4658">MQISPVPSSQLRSVSLGLPLKHRKKHFFRLISQTEPLVSLT</sequence>
<dbReference type="EMBL" id="GBXM01088744">
    <property type="protein sequence ID" value="JAH19833.1"/>
    <property type="molecule type" value="Transcribed_RNA"/>
</dbReference>